<protein>
    <submittedName>
        <fullName evidence="1">Uncharacterized protein</fullName>
    </submittedName>
</protein>
<gene>
    <name evidence="1" type="ORF">BD311DRAFT_647045</name>
</gene>
<sequence>SGRDLSYKHGNQLTACSEGERKRQPLPLSWAGGTDETRGATPSPSAHLTHTIRLRRLGGLPKADTSGHKR</sequence>
<accession>A0A4Q9P833</accession>
<organism evidence="1">
    <name type="scientific">Dichomitus squalens</name>
    <dbReference type="NCBI Taxonomy" id="114155"/>
    <lineage>
        <taxon>Eukaryota</taxon>
        <taxon>Fungi</taxon>
        <taxon>Dikarya</taxon>
        <taxon>Basidiomycota</taxon>
        <taxon>Agaricomycotina</taxon>
        <taxon>Agaricomycetes</taxon>
        <taxon>Polyporales</taxon>
        <taxon>Polyporaceae</taxon>
        <taxon>Dichomitus</taxon>
    </lineage>
</organism>
<reference evidence="1" key="1">
    <citation type="submission" date="2019-01" db="EMBL/GenBank/DDBJ databases">
        <title>Draft genome sequences of three monokaryotic isolates of the white-rot basidiomycete fungus Dichomitus squalens.</title>
        <authorList>
            <consortium name="DOE Joint Genome Institute"/>
            <person name="Lopez S.C."/>
            <person name="Andreopoulos B."/>
            <person name="Pangilinan J."/>
            <person name="Lipzen A."/>
            <person name="Riley R."/>
            <person name="Ahrendt S."/>
            <person name="Ng V."/>
            <person name="Barry K."/>
            <person name="Daum C."/>
            <person name="Grigoriev I.V."/>
            <person name="Hilden K.S."/>
            <person name="Makela M.R."/>
            <person name="de Vries R.P."/>
        </authorList>
    </citation>
    <scope>NUCLEOTIDE SEQUENCE [LARGE SCALE GENOMIC DNA]</scope>
    <source>
        <strain evidence="1">OM18370.1</strain>
    </source>
</reference>
<dbReference type="AlphaFoldDB" id="A0A4Q9P833"/>
<dbReference type="Proteomes" id="UP000292957">
    <property type="component" value="Unassembled WGS sequence"/>
</dbReference>
<proteinExistence type="predicted"/>
<dbReference type="EMBL" id="ML143386">
    <property type="protein sequence ID" value="TBU35751.1"/>
    <property type="molecule type" value="Genomic_DNA"/>
</dbReference>
<evidence type="ECO:0000313" key="1">
    <source>
        <dbReference type="EMBL" id="TBU35751.1"/>
    </source>
</evidence>
<feature type="non-terminal residue" evidence="1">
    <location>
        <position position="1"/>
    </location>
</feature>
<name>A0A4Q9P833_9APHY</name>